<dbReference type="AlphaFoldDB" id="A0A8W8LJ31"/>
<dbReference type="GO" id="GO:0008408">
    <property type="term" value="F:3'-5' exonuclease activity"/>
    <property type="evidence" value="ECO:0007669"/>
    <property type="project" value="InterPro"/>
</dbReference>
<name>A0A8W8LJ31_MAGGI</name>
<dbReference type="PANTHER" id="PTHR46814">
    <property type="entry name" value="EGALITARIAN, ISOFORM B"/>
    <property type="match status" value="1"/>
</dbReference>
<dbReference type="InterPro" id="IPR002562">
    <property type="entry name" value="3'-5'_exonuclease_dom"/>
</dbReference>
<sequence length="490" mass="56856">MWLRHLANKQDRLFFTKVHIQMADLNNIPIFPGARLDLLRPSSPAVYHQKEVITEVPRCRQLVHVLQRECIISVAGEGVALGREGPLTLFLVGTFYGKVYAFDCLVNNELFDKGGLRLLLENTKVLKVAFSCCFLSAALYTQFAVRLRNVFDTQIAHLVIRELEGQKLPERLTLFDICQCYSGSGNNYGWRTDVKDMYLRRIGDYWSQRPLTCEMLEFAADDVMSFIPEVYRRQSEFLEEHRLLPKFKARVEEEILVEINQEVKNMRGERIEAIVMGVLRDLDKQYKDKTMKLEELSDDQLYALHLLQYDDASKITPRIDKLKTDYIMNEMKAIENDLYTDQVMIAGRNGLGDDLKTWERHPDENVKNKARMLRQAIYTLILKEIGRRYSGFSVPQVFTELEKQALRSVTPVSSSDLNFDPFVLGQHWILVEHDIDQALFNLRYGHPHIQISKDFSNRLKTYENLDVPENIQMKAKLLLSIQSSKGTTYA</sequence>
<reference evidence="2" key="1">
    <citation type="submission" date="2022-08" db="UniProtKB">
        <authorList>
            <consortium name="EnsemblMetazoa"/>
        </authorList>
    </citation>
    <scope>IDENTIFICATION</scope>
    <source>
        <strain evidence="2">05x7-T-G4-1.051#20</strain>
    </source>
</reference>
<proteinExistence type="predicted"/>
<dbReference type="Gene3D" id="3.30.420.10">
    <property type="entry name" value="Ribonuclease H-like superfamily/Ribonuclease H"/>
    <property type="match status" value="1"/>
</dbReference>
<keyword evidence="3" id="KW-1185">Reference proteome</keyword>
<dbReference type="GO" id="GO:0003676">
    <property type="term" value="F:nucleic acid binding"/>
    <property type="evidence" value="ECO:0007669"/>
    <property type="project" value="InterPro"/>
</dbReference>
<organism evidence="2 3">
    <name type="scientific">Magallana gigas</name>
    <name type="common">Pacific oyster</name>
    <name type="synonym">Crassostrea gigas</name>
    <dbReference type="NCBI Taxonomy" id="29159"/>
    <lineage>
        <taxon>Eukaryota</taxon>
        <taxon>Metazoa</taxon>
        <taxon>Spiralia</taxon>
        <taxon>Lophotrochozoa</taxon>
        <taxon>Mollusca</taxon>
        <taxon>Bivalvia</taxon>
        <taxon>Autobranchia</taxon>
        <taxon>Pteriomorphia</taxon>
        <taxon>Ostreida</taxon>
        <taxon>Ostreoidea</taxon>
        <taxon>Ostreidae</taxon>
        <taxon>Magallana</taxon>
    </lineage>
</organism>
<dbReference type="InterPro" id="IPR036397">
    <property type="entry name" value="RNaseH_sf"/>
</dbReference>
<dbReference type="SUPFAM" id="SSF53098">
    <property type="entry name" value="Ribonuclease H-like"/>
    <property type="match status" value="1"/>
</dbReference>
<dbReference type="InterPro" id="IPR012337">
    <property type="entry name" value="RNaseH-like_sf"/>
</dbReference>
<evidence type="ECO:0000259" key="1">
    <source>
        <dbReference type="Pfam" id="PF01612"/>
    </source>
</evidence>
<protein>
    <recommendedName>
        <fullName evidence="1">3'-5' exonuclease domain-containing protein</fullName>
    </recommendedName>
</protein>
<evidence type="ECO:0000313" key="3">
    <source>
        <dbReference type="Proteomes" id="UP000005408"/>
    </source>
</evidence>
<feature type="domain" description="3'-5' exonuclease" evidence="1">
    <location>
        <begin position="110"/>
        <end position="224"/>
    </location>
</feature>
<dbReference type="Proteomes" id="UP000005408">
    <property type="component" value="Unassembled WGS sequence"/>
</dbReference>
<dbReference type="GO" id="GO:0006139">
    <property type="term" value="P:nucleobase-containing compound metabolic process"/>
    <property type="evidence" value="ECO:0007669"/>
    <property type="project" value="InterPro"/>
</dbReference>
<dbReference type="PANTHER" id="PTHR46814:SF1">
    <property type="entry name" value="EGALITARIAN, ISOFORM B"/>
    <property type="match status" value="1"/>
</dbReference>
<dbReference type="Pfam" id="PF01612">
    <property type="entry name" value="DNA_pol_A_exo1"/>
    <property type="match status" value="1"/>
</dbReference>
<evidence type="ECO:0000313" key="2">
    <source>
        <dbReference type="EnsemblMetazoa" id="G28189.1:cds"/>
    </source>
</evidence>
<dbReference type="EnsemblMetazoa" id="G28189.1">
    <property type="protein sequence ID" value="G28189.1:cds"/>
    <property type="gene ID" value="G28189"/>
</dbReference>
<accession>A0A8W8LJ31</accession>